<sequence>PSSDSSTSNESLYSYLAKHCELSCKFYKSKYYFAEECILESEKLRGLEDHIKFSSRTLDIIHKDNINNITEFILVNNRNTMFSFGEEVIDFLTERLFYGVDFAYLLRNICCIEGLLYVRFDEMYKYITKLNFRLDKFLETEDTARNLEIVEKMTNFFNDYFLNFEIMTYFDKKQETADLSDKKGKCLIEKILPEIYTEFNNVYFNYCKGIFPIISNPAQNYFPKYKESMCLGSSQNIKEKELFLMVDILYLPFNRIVLALFPEIKFYIEEMMKRDDVLDTYHLRSHIFIAFITLKIQGLRDFLKMKHSDHENQPEFNPLDSKIIRQLIFEIKAFISFYSYSFLKDEEGVKVMLFKTFLSFLRLKNPDLLKHFIINEFMDTNKCLIKKISRNIIGYKGQDENKEEETIDCELISLIGKEIINLELQVNFPDNPNRKSFHLQNCPMFDSSKKYNDDEIHDLFNDNLEVINTELRNFIFY</sequence>
<evidence type="ECO:0000313" key="2">
    <source>
        <dbReference type="Proteomes" id="UP000282876"/>
    </source>
</evidence>
<dbReference type="AlphaFoldDB" id="A0A437AIV1"/>
<dbReference type="EMBL" id="RCSS01000686">
    <property type="protein sequence ID" value="RVD91018.1"/>
    <property type="molecule type" value="Genomic_DNA"/>
</dbReference>
<protein>
    <submittedName>
        <fullName evidence="1">Uncharacterized protein</fullName>
    </submittedName>
</protein>
<proteinExistence type="predicted"/>
<keyword evidence="2" id="KW-1185">Reference proteome</keyword>
<evidence type="ECO:0000313" key="1">
    <source>
        <dbReference type="EMBL" id="RVD91018.1"/>
    </source>
</evidence>
<name>A0A437AIV1_9MICR</name>
<dbReference type="Proteomes" id="UP000282876">
    <property type="component" value="Unassembled WGS sequence"/>
</dbReference>
<gene>
    <name evidence="1" type="ORF">TUBRATIS_25540</name>
</gene>
<comment type="caution">
    <text evidence="1">The sequence shown here is derived from an EMBL/GenBank/DDBJ whole genome shotgun (WGS) entry which is preliminary data.</text>
</comment>
<dbReference type="VEuPathDB" id="MicrosporidiaDB:TUBRATIS_25540"/>
<reference evidence="1 2" key="1">
    <citation type="submission" date="2018-10" db="EMBL/GenBank/DDBJ databases">
        <title>Draft genome sequence of the microsporidian Tubulinosema ratisbonensis.</title>
        <authorList>
            <person name="Polonais V."/>
            <person name="Peyretaillade E."/>
            <person name="Niehus S."/>
            <person name="Wawrzyniak I."/>
            <person name="Franchet A."/>
            <person name="Gaspin C."/>
            <person name="Reichstadt M."/>
            <person name="Belser C."/>
            <person name="Labadie K."/>
            <person name="Delbac F."/>
            <person name="Ferrandon D."/>
        </authorList>
    </citation>
    <scope>NUCLEOTIDE SEQUENCE [LARGE SCALE GENOMIC DNA]</scope>
    <source>
        <strain evidence="1 2">Franzen</strain>
    </source>
</reference>
<accession>A0A437AIV1</accession>
<feature type="non-terminal residue" evidence="1">
    <location>
        <position position="1"/>
    </location>
</feature>
<organism evidence="1 2">
    <name type="scientific">Tubulinosema ratisbonensis</name>
    <dbReference type="NCBI Taxonomy" id="291195"/>
    <lineage>
        <taxon>Eukaryota</taxon>
        <taxon>Fungi</taxon>
        <taxon>Fungi incertae sedis</taxon>
        <taxon>Microsporidia</taxon>
        <taxon>Tubulinosematoidea</taxon>
        <taxon>Tubulinosematidae</taxon>
        <taxon>Tubulinosema</taxon>
    </lineage>
</organism>